<protein>
    <submittedName>
        <fullName evidence="1">Uncharacterized protein</fullName>
    </submittedName>
</protein>
<evidence type="ECO:0000313" key="1">
    <source>
        <dbReference type="EMBL" id="SDC26167.1"/>
    </source>
</evidence>
<dbReference type="Proteomes" id="UP000199455">
    <property type="component" value="Unassembled WGS sequence"/>
</dbReference>
<reference evidence="2" key="1">
    <citation type="submission" date="2016-10" db="EMBL/GenBank/DDBJ databases">
        <authorList>
            <person name="Varghese N."/>
            <person name="Submissions S."/>
        </authorList>
    </citation>
    <scope>NUCLEOTIDE SEQUENCE [LARGE SCALE GENOMIC DNA]</scope>
    <source>
        <strain evidence="2">DSM 18609</strain>
    </source>
</reference>
<organism evidence="1 2">
    <name type="scientific">Pedobacter soli</name>
    <dbReference type="NCBI Taxonomy" id="390242"/>
    <lineage>
        <taxon>Bacteria</taxon>
        <taxon>Pseudomonadati</taxon>
        <taxon>Bacteroidota</taxon>
        <taxon>Sphingobacteriia</taxon>
        <taxon>Sphingobacteriales</taxon>
        <taxon>Sphingobacteriaceae</taxon>
        <taxon>Pedobacter</taxon>
    </lineage>
</organism>
<sequence>MGRIINAESHLRDLLSDGQDYYIGFGIDQITEIGKDHLDLNDLINGKTGSFTVSGKKGPLKENVKGKFVRKQPERKETIEKHIEYYSNYHGKIIEYDREFHIWEKEMTHRFELKLYRHMSPQQEMIIHFPLFNMVDDETHFLRAKAAMNICVILGGYYMIYDSKFEPALRITQHLGRKVLQSGIGTMAEKIDEIKERLIRGDYGSDNGGNSYRFAVLEDYNASDIADGIGGFNEYLRFEFEQDDIVILENLRSGNATYVFRLSLFDKDFVLDKQTARNHKSFLDRVVHHNVAEWERMIGRYLKRKAA</sequence>
<dbReference type="EMBL" id="FMZH01000001">
    <property type="protein sequence ID" value="SDC26167.1"/>
    <property type="molecule type" value="Genomic_DNA"/>
</dbReference>
<dbReference type="AlphaFoldDB" id="A0A1G6K5D0"/>
<accession>A0A1G6K5D0</accession>
<proteinExistence type="predicted"/>
<gene>
    <name evidence="1" type="ORF">SAMN04488024_101662</name>
</gene>
<keyword evidence="2" id="KW-1185">Reference proteome</keyword>
<dbReference type="RefSeq" id="WP_090764433.1">
    <property type="nucleotide sequence ID" value="NZ_FMZH01000001.1"/>
</dbReference>
<name>A0A1G6K5D0_9SPHI</name>
<evidence type="ECO:0000313" key="2">
    <source>
        <dbReference type="Proteomes" id="UP000199455"/>
    </source>
</evidence>
<dbReference type="STRING" id="390242.SAMN04488024_101662"/>